<keyword evidence="2" id="KW-1185">Reference proteome</keyword>
<accession>K8E3I1</accession>
<organism evidence="1 2">
    <name type="scientific">Carnobacterium maltaromaticum LMA28</name>
    <dbReference type="NCBI Taxonomy" id="1234679"/>
    <lineage>
        <taxon>Bacteria</taxon>
        <taxon>Bacillati</taxon>
        <taxon>Bacillota</taxon>
        <taxon>Bacilli</taxon>
        <taxon>Lactobacillales</taxon>
        <taxon>Carnobacteriaceae</taxon>
        <taxon>Carnobacterium</taxon>
    </lineage>
</organism>
<gene>
    <name evidence="1" type="ORF">BN424_1317</name>
</gene>
<dbReference type="HOGENOM" id="CLU_2988163_0_0_9"/>
<name>K8E3I1_CARML</name>
<evidence type="ECO:0000313" key="1">
    <source>
        <dbReference type="EMBL" id="CCO10759.2"/>
    </source>
</evidence>
<dbReference type="AlphaFoldDB" id="K8E3I1"/>
<dbReference type="RefSeq" id="WP_016356401.1">
    <property type="nucleotide sequence ID" value="NC_019425.2"/>
</dbReference>
<evidence type="ECO:0000313" key="2">
    <source>
        <dbReference type="Proteomes" id="UP000000212"/>
    </source>
</evidence>
<sequence>MTEKDQLAKAKFEHEALVQNLEELKDLVRKQGTQRKLVESENIVLRKRLMDQKKRTE</sequence>
<dbReference type="STRING" id="1234679.BN424_1317"/>
<reference evidence="2" key="1">
    <citation type="journal article" date="2013" name="Genome Announc.">
        <title>Complete Chromosome Sequence of Carnobacterium maltaromaticum LMA 28.</title>
        <authorList>
            <person name="Cailliez-Grimal C."/>
            <person name="Chaillou S."/>
            <person name="Anba-Mondoloni J."/>
            <person name="Loux V."/>
            <person name="Afzal M.I."/>
            <person name="Rahman A."/>
            <person name="Kergourlay G."/>
            <person name="Champomier-Verges M.C."/>
            <person name="Zagorec M."/>
            <person name="Dalgaard P."/>
            <person name="Leisner J.J."/>
            <person name="Prevost H."/>
            <person name="Revol-Junelles A.M."/>
            <person name="Borges F."/>
        </authorList>
    </citation>
    <scope>NUCLEOTIDE SEQUENCE</scope>
    <source>
        <strain evidence="2">LMA28</strain>
    </source>
</reference>
<proteinExistence type="predicted"/>
<dbReference type="Proteomes" id="UP000000212">
    <property type="component" value="Chromosome"/>
</dbReference>
<dbReference type="EMBL" id="HE999757">
    <property type="protein sequence ID" value="CCO10759.2"/>
    <property type="molecule type" value="Genomic_DNA"/>
</dbReference>
<dbReference type="KEGG" id="cml:BN424_1317"/>
<protein>
    <submittedName>
        <fullName evidence="1">Uncharacterized protein</fullName>
    </submittedName>
</protein>